<evidence type="ECO:0000313" key="3">
    <source>
        <dbReference type="Proteomes" id="UP000237271"/>
    </source>
</evidence>
<evidence type="ECO:0000313" key="2">
    <source>
        <dbReference type="EMBL" id="POM58667.1"/>
    </source>
</evidence>
<keyword evidence="2" id="KW-0547">Nucleotide-binding</keyword>
<organism evidence="2 3">
    <name type="scientific">Phytophthora palmivora</name>
    <dbReference type="NCBI Taxonomy" id="4796"/>
    <lineage>
        <taxon>Eukaryota</taxon>
        <taxon>Sar</taxon>
        <taxon>Stramenopiles</taxon>
        <taxon>Oomycota</taxon>
        <taxon>Peronosporomycetes</taxon>
        <taxon>Peronosporales</taxon>
        <taxon>Peronosporaceae</taxon>
        <taxon>Phytophthora</taxon>
    </lineage>
</organism>
<dbReference type="OrthoDB" id="123999at2759"/>
<dbReference type="Proteomes" id="UP000237271">
    <property type="component" value="Unassembled WGS sequence"/>
</dbReference>
<dbReference type="PANTHER" id="PTHR31569">
    <property type="entry name" value="SWIM-TYPE DOMAIN-CONTAINING PROTEIN"/>
    <property type="match status" value="1"/>
</dbReference>
<dbReference type="PANTHER" id="PTHR31569:SF4">
    <property type="entry name" value="SWIM-TYPE DOMAIN-CONTAINING PROTEIN"/>
    <property type="match status" value="1"/>
</dbReference>
<accession>A0A2P4WZE1</accession>
<dbReference type="AlphaFoldDB" id="A0A2P4WZE1"/>
<comment type="caution">
    <text evidence="2">The sequence shown here is derived from an EMBL/GenBank/DDBJ whole genome shotgun (WGS) entry which is preliminary data.</text>
</comment>
<keyword evidence="3" id="KW-1185">Reference proteome</keyword>
<dbReference type="GO" id="GO:0005524">
    <property type="term" value="F:ATP binding"/>
    <property type="evidence" value="ECO:0007669"/>
    <property type="project" value="UniProtKB-KW"/>
</dbReference>
<sequence length="231" mass="26644">MSDSEPEPHVPSTSVWEASPISQEWHATWEAFYEYLDVYQKDKHQLFRLRSSTSVTHRNTEISAQVVGGEDPELVPESFKTFWVKLICTHGWRRKSRSTSQRKIFFNKSTKCKADMKAAVAWNKEAQKFMVRATGCKATHNHRVDEAVYDNHPSVRRVDGPVLLAFVDVLQSAGSRPIKPKRIMRFLREKTGQNVTLRDVHNMVAKMREQRRGIDTVEKRRCESSGVESTP</sequence>
<reference evidence="2 3" key="1">
    <citation type="journal article" date="2017" name="Genome Biol. Evol.">
        <title>Phytophthora megakarya and P. palmivora, closely related causal agents of cacao black pod rot, underwent increases in genome sizes and gene numbers by different mechanisms.</title>
        <authorList>
            <person name="Ali S.S."/>
            <person name="Shao J."/>
            <person name="Lary D.J."/>
            <person name="Kronmiller B."/>
            <person name="Shen D."/>
            <person name="Strem M.D."/>
            <person name="Amoako-Attah I."/>
            <person name="Akrofi A.Y."/>
            <person name="Begoude B.A."/>
            <person name="Ten Hoopen G.M."/>
            <person name="Coulibaly K."/>
            <person name="Kebe B.I."/>
            <person name="Melnick R.L."/>
            <person name="Guiltinan M.J."/>
            <person name="Tyler B.M."/>
            <person name="Meinhardt L.W."/>
            <person name="Bailey B.A."/>
        </authorList>
    </citation>
    <scope>NUCLEOTIDE SEQUENCE [LARGE SCALE GENOMIC DNA]</scope>
    <source>
        <strain evidence="3">sbr112.9</strain>
    </source>
</reference>
<gene>
    <name evidence="2" type="ORF">PHPALM_36660</name>
</gene>
<dbReference type="InterPro" id="IPR052579">
    <property type="entry name" value="Zinc_finger_SWIM"/>
</dbReference>
<keyword evidence="2" id="KW-0067">ATP-binding</keyword>
<feature type="region of interest" description="Disordered" evidence="1">
    <location>
        <begin position="211"/>
        <end position="231"/>
    </location>
</feature>
<name>A0A2P4WZE1_9STRA</name>
<dbReference type="EMBL" id="NCKW01020181">
    <property type="protein sequence ID" value="POM58667.1"/>
    <property type="molecule type" value="Genomic_DNA"/>
</dbReference>
<feature type="compositionally biased region" description="Basic and acidic residues" evidence="1">
    <location>
        <begin position="211"/>
        <end position="223"/>
    </location>
</feature>
<proteinExistence type="predicted"/>
<evidence type="ECO:0000256" key="1">
    <source>
        <dbReference type="SAM" id="MobiDB-lite"/>
    </source>
</evidence>
<protein>
    <submittedName>
        <fullName evidence="2">ATP-binding cassette (ABC) Superfamily</fullName>
    </submittedName>
</protein>